<dbReference type="OrthoDB" id="361383at2759"/>
<dbReference type="EMBL" id="CADEBD010000344">
    <property type="protein sequence ID" value="CAB3248839.1"/>
    <property type="molecule type" value="Genomic_DNA"/>
</dbReference>
<evidence type="ECO:0000313" key="1">
    <source>
        <dbReference type="EMBL" id="CAB3248839.1"/>
    </source>
</evidence>
<organism evidence="1 2">
    <name type="scientific">Arctia plantaginis</name>
    <name type="common">Wood tiger moth</name>
    <name type="synonym">Phalaena plantaginis</name>
    <dbReference type="NCBI Taxonomy" id="874455"/>
    <lineage>
        <taxon>Eukaryota</taxon>
        <taxon>Metazoa</taxon>
        <taxon>Ecdysozoa</taxon>
        <taxon>Arthropoda</taxon>
        <taxon>Hexapoda</taxon>
        <taxon>Insecta</taxon>
        <taxon>Pterygota</taxon>
        <taxon>Neoptera</taxon>
        <taxon>Endopterygota</taxon>
        <taxon>Lepidoptera</taxon>
        <taxon>Glossata</taxon>
        <taxon>Ditrysia</taxon>
        <taxon>Noctuoidea</taxon>
        <taxon>Erebidae</taxon>
        <taxon>Arctiinae</taxon>
        <taxon>Arctia</taxon>
    </lineage>
</organism>
<protein>
    <submittedName>
        <fullName evidence="1">Uncharacterized protein</fullName>
    </submittedName>
</protein>
<accession>A0A8S1AHW3</accession>
<name>A0A8S1AHW3_ARCPL</name>
<proteinExistence type="predicted"/>
<gene>
    <name evidence="1" type="ORF">APLA_LOCUS12544</name>
</gene>
<reference evidence="1 2" key="1">
    <citation type="submission" date="2020-04" db="EMBL/GenBank/DDBJ databases">
        <authorList>
            <person name="Wallbank WR R."/>
            <person name="Pardo Diaz C."/>
            <person name="Kozak K."/>
            <person name="Martin S."/>
            <person name="Jiggins C."/>
            <person name="Moest M."/>
            <person name="Warren A I."/>
            <person name="Byers J.R.P. K."/>
            <person name="Montejo-Kovacevich G."/>
            <person name="Yen C E."/>
        </authorList>
    </citation>
    <scope>NUCLEOTIDE SEQUENCE [LARGE SCALE GENOMIC DNA]</scope>
</reference>
<dbReference type="AlphaFoldDB" id="A0A8S1AHW3"/>
<evidence type="ECO:0000313" key="2">
    <source>
        <dbReference type="Proteomes" id="UP000494256"/>
    </source>
</evidence>
<sequence length="81" mass="8891">MSQLVPYHLNNSEQDEGLMFATMFDYQTDEYRKPVDLINETISCASAQPDLPGGAAACDGDGNLCESKTSSPPDLTYIERL</sequence>
<comment type="caution">
    <text evidence="1">The sequence shown here is derived from an EMBL/GenBank/DDBJ whole genome shotgun (WGS) entry which is preliminary data.</text>
</comment>
<dbReference type="Proteomes" id="UP000494256">
    <property type="component" value="Unassembled WGS sequence"/>
</dbReference>